<dbReference type="GO" id="GO:0045944">
    <property type="term" value="P:positive regulation of transcription by RNA polymerase II"/>
    <property type="evidence" value="ECO:0007669"/>
    <property type="project" value="TreeGrafter"/>
</dbReference>
<dbReference type="GO" id="GO:0008270">
    <property type="term" value="F:zinc ion binding"/>
    <property type="evidence" value="ECO:0007669"/>
    <property type="project" value="InterPro"/>
</dbReference>
<dbReference type="CDD" id="cd00067">
    <property type="entry name" value="GAL4"/>
    <property type="match status" value="1"/>
</dbReference>
<dbReference type="PANTHER" id="PTHR37534">
    <property type="entry name" value="TRANSCRIPTIONAL ACTIVATOR PROTEIN UGA3"/>
    <property type="match status" value="1"/>
</dbReference>
<evidence type="ECO:0000259" key="3">
    <source>
        <dbReference type="PROSITE" id="PS50048"/>
    </source>
</evidence>
<dbReference type="RefSeq" id="XP_033382336.1">
    <property type="nucleotide sequence ID" value="XM_033531212.1"/>
</dbReference>
<evidence type="ECO:0000256" key="2">
    <source>
        <dbReference type="SAM" id="MobiDB-lite"/>
    </source>
</evidence>
<proteinExistence type="predicted"/>
<dbReference type="EMBL" id="ML978071">
    <property type="protein sequence ID" value="KAF2013997.1"/>
    <property type="molecule type" value="Genomic_DNA"/>
</dbReference>
<dbReference type="GO" id="GO:0000981">
    <property type="term" value="F:DNA-binding transcription factor activity, RNA polymerase II-specific"/>
    <property type="evidence" value="ECO:0007669"/>
    <property type="project" value="InterPro"/>
</dbReference>
<dbReference type="InterPro" id="IPR036864">
    <property type="entry name" value="Zn2-C6_fun-type_DNA-bd_sf"/>
</dbReference>
<evidence type="ECO:0000313" key="5">
    <source>
        <dbReference type="Proteomes" id="UP000799778"/>
    </source>
</evidence>
<dbReference type="GeneID" id="54288609"/>
<dbReference type="SMART" id="SM00066">
    <property type="entry name" value="GAL4"/>
    <property type="match status" value="1"/>
</dbReference>
<evidence type="ECO:0000256" key="1">
    <source>
        <dbReference type="ARBA" id="ARBA00023242"/>
    </source>
</evidence>
<feature type="compositionally biased region" description="Low complexity" evidence="2">
    <location>
        <begin position="34"/>
        <end position="52"/>
    </location>
</feature>
<feature type="region of interest" description="Disordered" evidence="2">
    <location>
        <begin position="123"/>
        <end position="190"/>
    </location>
</feature>
<reference evidence="4" key="1">
    <citation type="journal article" date="2020" name="Stud. Mycol.">
        <title>101 Dothideomycetes genomes: a test case for predicting lifestyles and emergence of pathogens.</title>
        <authorList>
            <person name="Haridas S."/>
            <person name="Albert R."/>
            <person name="Binder M."/>
            <person name="Bloem J."/>
            <person name="Labutti K."/>
            <person name="Salamov A."/>
            <person name="Andreopoulos B."/>
            <person name="Baker S."/>
            <person name="Barry K."/>
            <person name="Bills G."/>
            <person name="Bluhm B."/>
            <person name="Cannon C."/>
            <person name="Castanera R."/>
            <person name="Culley D."/>
            <person name="Daum C."/>
            <person name="Ezra D."/>
            <person name="Gonzalez J."/>
            <person name="Henrissat B."/>
            <person name="Kuo A."/>
            <person name="Liang C."/>
            <person name="Lipzen A."/>
            <person name="Lutzoni F."/>
            <person name="Magnuson J."/>
            <person name="Mondo S."/>
            <person name="Nolan M."/>
            <person name="Ohm R."/>
            <person name="Pangilinan J."/>
            <person name="Park H.-J."/>
            <person name="Ramirez L."/>
            <person name="Alfaro M."/>
            <person name="Sun H."/>
            <person name="Tritt A."/>
            <person name="Yoshinaga Y."/>
            <person name="Zwiers L.-H."/>
            <person name="Turgeon B."/>
            <person name="Goodwin S."/>
            <person name="Spatafora J."/>
            <person name="Crous P."/>
            <person name="Grigoriev I."/>
        </authorList>
    </citation>
    <scope>NUCLEOTIDE SEQUENCE</scope>
    <source>
        <strain evidence="4">CBS 175.79</strain>
    </source>
</reference>
<gene>
    <name evidence="4" type="ORF">BU24DRAFT_452773</name>
</gene>
<dbReference type="Proteomes" id="UP000799778">
    <property type="component" value="Unassembled WGS sequence"/>
</dbReference>
<feature type="compositionally biased region" description="Polar residues" evidence="2">
    <location>
        <begin position="181"/>
        <end position="190"/>
    </location>
</feature>
<keyword evidence="5" id="KW-1185">Reference proteome</keyword>
<protein>
    <recommendedName>
        <fullName evidence="3">Zn(2)-C6 fungal-type domain-containing protein</fullName>
    </recommendedName>
</protein>
<dbReference type="PROSITE" id="PS50048">
    <property type="entry name" value="ZN2_CY6_FUNGAL_2"/>
    <property type="match status" value="1"/>
</dbReference>
<dbReference type="PROSITE" id="PS00463">
    <property type="entry name" value="ZN2_CY6_FUNGAL_1"/>
    <property type="match status" value="1"/>
</dbReference>
<feature type="compositionally biased region" description="Polar residues" evidence="2">
    <location>
        <begin position="137"/>
        <end position="156"/>
    </location>
</feature>
<dbReference type="Pfam" id="PF00172">
    <property type="entry name" value="Zn_clus"/>
    <property type="match status" value="1"/>
</dbReference>
<feature type="compositionally biased region" description="Basic and acidic residues" evidence="2">
    <location>
        <begin position="171"/>
        <end position="180"/>
    </location>
</feature>
<dbReference type="GO" id="GO:0000976">
    <property type="term" value="F:transcription cis-regulatory region binding"/>
    <property type="evidence" value="ECO:0007669"/>
    <property type="project" value="TreeGrafter"/>
</dbReference>
<feature type="domain" description="Zn(2)-C6 fungal-type" evidence="3">
    <location>
        <begin position="60"/>
        <end position="90"/>
    </location>
</feature>
<accession>A0A6A5XMC6</accession>
<keyword evidence="1" id="KW-0539">Nucleus</keyword>
<evidence type="ECO:0000313" key="4">
    <source>
        <dbReference type="EMBL" id="KAF2013997.1"/>
    </source>
</evidence>
<feature type="region of interest" description="Disordered" evidence="2">
    <location>
        <begin position="34"/>
        <end position="58"/>
    </location>
</feature>
<sequence>MDPSNISEGAAGAPAAALVTPTVGEKQHDVSAPITTSATTTTITTNTTQTNPRPKRSRTGCLTCRTRRRKCDEAKPTCQNCVGKGLECKYPATFQFLGKNNYTPEVATNVKYTNLRFLPVDSDSKAHAEPGTEEALATTTSPSDKVQTSPLSTATYEQLPHEQSVGSNSHVEPKQEHVKPNESSTGRTSSDNYEFALHGLIALGTSHEPIPGEQIQFSPEMSVTDHRASLSREDTTPTFGQQLHEVFTNEGRQDVGGTSQSWQLTDHPEASEQQELSQERVLELLKHYRYEIAPWLDMGDTHQSFGCEALQLSTDTVAIRYGLLALADTSLSIQQPYNREEGALDVSLIADILQQRECEQGTLTCALAKMLGITRHAIADLDKFWMREEHSLNGQGIEEMLLPHLETSPLASSVYWLLARLQLSIALAGTSTGATLPTFAPTTSLSRNYAGNEDLVLQVSRDAIAVCLEACVFCNEDDDKRIERRYGRNRVEAWTNLVQSLEQSYNNRPREFRPIVELYPRDGRHSDDEFPTIVFTNGAAILANQLYHTGMLLLLQNKPRFSTQRSSSSPFMSILWHARRVCGIATNNDRRECWDPCLLASFLAAARTATHRSQHTAIVTAIGGMDRLTSWKIPRHLNALQEEWRLAEGW</sequence>
<dbReference type="InterPro" id="IPR001138">
    <property type="entry name" value="Zn2Cys6_DnaBD"/>
</dbReference>
<feature type="region of interest" description="Disordered" evidence="2">
    <location>
        <begin position="250"/>
        <end position="275"/>
    </location>
</feature>
<dbReference type="PANTHER" id="PTHR37534:SF9">
    <property type="entry name" value="ZN(II)2CYS6 TRANSCRIPTION FACTOR (EUROFUNG)"/>
    <property type="match status" value="1"/>
</dbReference>
<dbReference type="AlphaFoldDB" id="A0A6A5XMC6"/>
<dbReference type="GO" id="GO:0005634">
    <property type="term" value="C:nucleus"/>
    <property type="evidence" value="ECO:0007669"/>
    <property type="project" value="TreeGrafter"/>
</dbReference>
<name>A0A6A5XMC6_9PLEO</name>
<dbReference type="SUPFAM" id="SSF57701">
    <property type="entry name" value="Zn2/Cys6 DNA-binding domain"/>
    <property type="match status" value="1"/>
</dbReference>
<dbReference type="Gene3D" id="4.10.240.10">
    <property type="entry name" value="Zn(2)-C6 fungal-type DNA-binding domain"/>
    <property type="match status" value="1"/>
</dbReference>
<organism evidence="4 5">
    <name type="scientific">Aaosphaeria arxii CBS 175.79</name>
    <dbReference type="NCBI Taxonomy" id="1450172"/>
    <lineage>
        <taxon>Eukaryota</taxon>
        <taxon>Fungi</taxon>
        <taxon>Dikarya</taxon>
        <taxon>Ascomycota</taxon>
        <taxon>Pezizomycotina</taxon>
        <taxon>Dothideomycetes</taxon>
        <taxon>Pleosporomycetidae</taxon>
        <taxon>Pleosporales</taxon>
        <taxon>Pleosporales incertae sedis</taxon>
        <taxon>Aaosphaeria</taxon>
    </lineage>
</organism>
<dbReference type="OrthoDB" id="4475584at2759"/>